<evidence type="ECO:0000256" key="1">
    <source>
        <dbReference type="SAM" id="MobiDB-lite"/>
    </source>
</evidence>
<dbReference type="AlphaFoldDB" id="A0A3P7LDI5"/>
<dbReference type="Proteomes" id="UP000281553">
    <property type="component" value="Unassembled WGS sequence"/>
</dbReference>
<feature type="region of interest" description="Disordered" evidence="1">
    <location>
        <begin position="114"/>
        <end position="138"/>
    </location>
</feature>
<gene>
    <name evidence="2" type="ORF">DILT_LOCUS7211</name>
</gene>
<protein>
    <submittedName>
        <fullName evidence="2">Uncharacterized protein</fullName>
    </submittedName>
</protein>
<keyword evidence="3" id="KW-1185">Reference proteome</keyword>
<evidence type="ECO:0000313" key="2">
    <source>
        <dbReference type="EMBL" id="VDN11380.1"/>
    </source>
</evidence>
<proteinExistence type="predicted"/>
<evidence type="ECO:0000313" key="3">
    <source>
        <dbReference type="Proteomes" id="UP000281553"/>
    </source>
</evidence>
<dbReference type="OrthoDB" id="6270637at2759"/>
<organism evidence="2 3">
    <name type="scientific">Dibothriocephalus latus</name>
    <name type="common">Fish tapeworm</name>
    <name type="synonym">Diphyllobothrium latum</name>
    <dbReference type="NCBI Taxonomy" id="60516"/>
    <lineage>
        <taxon>Eukaryota</taxon>
        <taxon>Metazoa</taxon>
        <taxon>Spiralia</taxon>
        <taxon>Lophotrochozoa</taxon>
        <taxon>Platyhelminthes</taxon>
        <taxon>Cestoda</taxon>
        <taxon>Eucestoda</taxon>
        <taxon>Diphyllobothriidea</taxon>
        <taxon>Diphyllobothriidae</taxon>
        <taxon>Dibothriocephalus</taxon>
    </lineage>
</organism>
<sequence>MDQLNIKKPQVSILRERCKPQAVTDVVRPTTYPLLGLPEVSGTDRTSVYNRIFEICKAARKRRADFEARIAATTSLPPSARDQELEVRTLIKSDLIAFTDGLLSNEELIRAFPPFNSPAGTAPKRPLLATDNTSNAPD</sequence>
<accession>A0A3P7LDI5</accession>
<reference evidence="2 3" key="1">
    <citation type="submission" date="2018-11" db="EMBL/GenBank/DDBJ databases">
        <authorList>
            <consortium name="Pathogen Informatics"/>
        </authorList>
    </citation>
    <scope>NUCLEOTIDE SEQUENCE [LARGE SCALE GENOMIC DNA]</scope>
</reference>
<dbReference type="EMBL" id="UYRU01051309">
    <property type="protein sequence ID" value="VDN11380.1"/>
    <property type="molecule type" value="Genomic_DNA"/>
</dbReference>
<name>A0A3P7LDI5_DIBLA</name>